<name>A0AAU9VMS4_9CNID</name>
<evidence type="ECO:0000313" key="1">
    <source>
        <dbReference type="EMBL" id="CAH3032059.1"/>
    </source>
</evidence>
<dbReference type="Proteomes" id="UP001159428">
    <property type="component" value="Unassembled WGS sequence"/>
</dbReference>
<dbReference type="EMBL" id="CALNXJ010000001">
    <property type="protein sequence ID" value="CAH3032059.1"/>
    <property type="molecule type" value="Genomic_DNA"/>
</dbReference>
<reference evidence="1 2" key="1">
    <citation type="submission" date="2022-05" db="EMBL/GenBank/DDBJ databases">
        <authorList>
            <consortium name="Genoscope - CEA"/>
            <person name="William W."/>
        </authorList>
    </citation>
    <scope>NUCLEOTIDE SEQUENCE [LARGE SCALE GENOMIC DNA]</scope>
</reference>
<dbReference type="AlphaFoldDB" id="A0AAU9VMS4"/>
<gene>
    <name evidence="1" type="ORF">PMEA_00000910</name>
</gene>
<sequence>MIRYEQVAGNEENKVQEYLCLISFPFRGNMIKPVVVTLLLSLCVANSLIICGRNGGVPCPNGKRELQKQVKDAVDKPARPLPKLKKGTGVFLMKRKDLVEI</sequence>
<proteinExistence type="predicted"/>
<comment type="caution">
    <text evidence="1">The sequence shown here is derived from an EMBL/GenBank/DDBJ whole genome shotgun (WGS) entry which is preliminary data.</text>
</comment>
<keyword evidence="2" id="KW-1185">Reference proteome</keyword>
<accession>A0AAU9VMS4</accession>
<protein>
    <submittedName>
        <fullName evidence="1">Uncharacterized protein</fullName>
    </submittedName>
</protein>
<evidence type="ECO:0000313" key="2">
    <source>
        <dbReference type="Proteomes" id="UP001159428"/>
    </source>
</evidence>
<organism evidence="1 2">
    <name type="scientific">Pocillopora meandrina</name>
    <dbReference type="NCBI Taxonomy" id="46732"/>
    <lineage>
        <taxon>Eukaryota</taxon>
        <taxon>Metazoa</taxon>
        <taxon>Cnidaria</taxon>
        <taxon>Anthozoa</taxon>
        <taxon>Hexacorallia</taxon>
        <taxon>Scleractinia</taxon>
        <taxon>Astrocoeniina</taxon>
        <taxon>Pocilloporidae</taxon>
        <taxon>Pocillopora</taxon>
    </lineage>
</organism>